<organism evidence="1 2">
    <name type="scientific">Alloyangia pacifica</name>
    <dbReference type="NCBI Taxonomy" id="311180"/>
    <lineage>
        <taxon>Bacteria</taxon>
        <taxon>Pseudomonadati</taxon>
        <taxon>Pseudomonadota</taxon>
        <taxon>Alphaproteobacteria</taxon>
        <taxon>Rhodobacterales</taxon>
        <taxon>Roseobacteraceae</taxon>
        <taxon>Alloyangia</taxon>
    </lineage>
</organism>
<dbReference type="Proteomes" id="UP000199392">
    <property type="component" value="Unassembled WGS sequence"/>
</dbReference>
<proteinExistence type="predicted"/>
<evidence type="ECO:0000313" key="2">
    <source>
        <dbReference type="Proteomes" id="UP000199392"/>
    </source>
</evidence>
<dbReference type="EMBL" id="FOZW01000008">
    <property type="protein sequence ID" value="SFT02156.1"/>
    <property type="molecule type" value="Genomic_DNA"/>
</dbReference>
<keyword evidence="2" id="KW-1185">Reference proteome</keyword>
<dbReference type="RefSeq" id="WP_143187067.1">
    <property type="nucleotide sequence ID" value="NZ_FNCL01000009.1"/>
</dbReference>
<evidence type="ECO:0000313" key="1">
    <source>
        <dbReference type="EMBL" id="SFT02156.1"/>
    </source>
</evidence>
<sequence>MALIGELCRRPRDGLSLFELRAQHKAGVRLAACLLRLAEKFGRTGEGGAADTALGTLTLRDMEDHGGRVEVLRLVGADGWTDCALAAAYDAGTFDDTAVGLADDWIIDSGARWELDQRTGDAMAVWADTLRGVPGERGAAGGLTERLAAAAELMGSLLSGSDRSDVLPT</sequence>
<name>A0A1I6UKZ9_9RHOB</name>
<protein>
    <submittedName>
        <fullName evidence="1">Uncharacterized protein</fullName>
    </submittedName>
</protein>
<accession>A0A1I6UKZ9</accession>
<dbReference type="STRING" id="311180.SAMN04488050_108137"/>
<reference evidence="2" key="1">
    <citation type="submission" date="2016-10" db="EMBL/GenBank/DDBJ databases">
        <authorList>
            <person name="Varghese N."/>
            <person name="Submissions S."/>
        </authorList>
    </citation>
    <scope>NUCLEOTIDE SEQUENCE [LARGE SCALE GENOMIC DNA]</scope>
    <source>
        <strain evidence="2">DSM 26894</strain>
    </source>
</reference>
<gene>
    <name evidence="1" type="ORF">SAMN04488050_108137</name>
</gene>
<dbReference type="AlphaFoldDB" id="A0A1I6UKZ9"/>